<dbReference type="NCBIfam" id="TIGR00581">
    <property type="entry name" value="moaC"/>
    <property type="match status" value="1"/>
</dbReference>
<keyword evidence="4 7" id="KW-0501">Molybdenum cofactor biosynthesis</keyword>
<evidence type="ECO:0000256" key="1">
    <source>
        <dbReference type="ARBA" id="ARBA00001637"/>
    </source>
</evidence>
<evidence type="ECO:0000259" key="8">
    <source>
        <dbReference type="Pfam" id="PF01967"/>
    </source>
</evidence>
<dbReference type="Proteomes" id="UP000605201">
    <property type="component" value="Unassembled WGS sequence"/>
</dbReference>
<dbReference type="PANTHER" id="PTHR22960:SF29">
    <property type="entry name" value="CYCLIC PYRANOPTERIN MONOPHOSPHATE SYNTHASE"/>
    <property type="match status" value="1"/>
</dbReference>
<evidence type="ECO:0000313" key="10">
    <source>
        <dbReference type="Proteomes" id="UP000605201"/>
    </source>
</evidence>
<proteinExistence type="inferred from homology"/>
<comment type="similarity">
    <text evidence="7">Belongs to the MoaC family.</text>
</comment>
<dbReference type="InterPro" id="IPR002820">
    <property type="entry name" value="Mopterin_CF_biosynth-C_dom"/>
</dbReference>
<dbReference type="EMBL" id="JACNIG010000239">
    <property type="protein sequence ID" value="MBC8432642.1"/>
    <property type="molecule type" value="Genomic_DNA"/>
</dbReference>
<dbReference type="InterPro" id="IPR036522">
    <property type="entry name" value="MoaC_sf"/>
</dbReference>
<gene>
    <name evidence="7 9" type="primary">moaC</name>
    <name evidence="9" type="ORF">H8D96_12085</name>
</gene>
<feature type="binding site" evidence="7">
    <location>
        <begin position="75"/>
        <end position="77"/>
    </location>
    <ligand>
        <name>substrate</name>
    </ligand>
</feature>
<comment type="caution">
    <text evidence="9">The sequence shown here is derived from an EMBL/GenBank/DDBJ whole genome shotgun (WGS) entry which is preliminary data.</text>
</comment>
<evidence type="ECO:0000313" key="9">
    <source>
        <dbReference type="EMBL" id="MBC8432642.1"/>
    </source>
</evidence>
<dbReference type="Pfam" id="PF01967">
    <property type="entry name" value="MoaC"/>
    <property type="match status" value="1"/>
</dbReference>
<keyword evidence="5 7" id="KW-0456">Lyase</keyword>
<protein>
    <recommendedName>
        <fullName evidence="3 7">Cyclic pyranopterin monophosphate synthase</fullName>
        <ecNumber evidence="3 7">4.6.1.17</ecNumber>
    </recommendedName>
    <alternativeName>
        <fullName evidence="7">Molybdenum cofactor biosynthesis protein C</fullName>
    </alternativeName>
</protein>
<comment type="subunit">
    <text evidence="7">Homohexamer; trimer of dimers.</text>
</comment>
<sequence length="170" mass="18546">MEEFTHIDEQGQVRMVDVTDKKPSERVAVAQGVVSMNPATFEKIQNQNVKKGNVLETARIAGVMAAKKTSDLIPMCHPINITHIAVDFYPQQDACAFKIEATVRIFGQTGVEMEALTAVSVAALTIYDMCKSYDKAMTISDICLVKKSGGKSGTFVRNNVQSKHEFGASS</sequence>
<comment type="function">
    <text evidence="6 7">Catalyzes the conversion of (8S)-3',8-cyclo-7,8-dihydroguanosine 5'-triphosphate to cyclic pyranopterin monophosphate (cPMP).</text>
</comment>
<dbReference type="GO" id="GO:0006777">
    <property type="term" value="P:Mo-molybdopterin cofactor biosynthetic process"/>
    <property type="evidence" value="ECO:0007669"/>
    <property type="project" value="UniProtKB-UniRule"/>
</dbReference>
<dbReference type="NCBIfam" id="NF006870">
    <property type="entry name" value="PRK09364.1"/>
    <property type="match status" value="1"/>
</dbReference>
<accession>A0A8J6P598</accession>
<dbReference type="GO" id="GO:0061799">
    <property type="term" value="F:cyclic pyranopterin monophosphate synthase activity"/>
    <property type="evidence" value="ECO:0007669"/>
    <property type="project" value="UniProtKB-UniRule"/>
</dbReference>
<evidence type="ECO:0000256" key="6">
    <source>
        <dbReference type="ARBA" id="ARBA00055087"/>
    </source>
</evidence>
<dbReference type="PANTHER" id="PTHR22960">
    <property type="entry name" value="MOLYBDOPTERIN COFACTOR SYNTHESIS PROTEIN A"/>
    <property type="match status" value="1"/>
</dbReference>
<dbReference type="UniPathway" id="UPA00344"/>
<comment type="catalytic activity">
    <reaction evidence="1 7">
        <text>(8S)-3',8-cyclo-7,8-dihydroguanosine 5'-triphosphate = cyclic pyranopterin phosphate + diphosphate</text>
        <dbReference type="Rhea" id="RHEA:49580"/>
        <dbReference type="ChEBI" id="CHEBI:33019"/>
        <dbReference type="ChEBI" id="CHEBI:59648"/>
        <dbReference type="ChEBI" id="CHEBI:131766"/>
        <dbReference type="EC" id="4.6.1.17"/>
    </reaction>
</comment>
<feature type="active site" evidence="7">
    <location>
        <position position="128"/>
    </location>
</feature>
<feature type="domain" description="Molybdopterin cofactor biosynthesis C (MoaC)" evidence="8">
    <location>
        <begin position="15"/>
        <end position="150"/>
    </location>
</feature>
<dbReference type="EC" id="4.6.1.17" evidence="3 7"/>
<dbReference type="Gene3D" id="3.30.70.640">
    <property type="entry name" value="Molybdopterin cofactor biosynthesis C (MoaC) domain"/>
    <property type="match status" value="1"/>
</dbReference>
<evidence type="ECO:0000256" key="4">
    <source>
        <dbReference type="ARBA" id="ARBA00023150"/>
    </source>
</evidence>
<name>A0A8J6P598_9BACT</name>
<comment type="pathway">
    <text evidence="2 7">Cofactor biosynthesis; molybdopterin biosynthesis.</text>
</comment>
<dbReference type="HAMAP" id="MF_01224_B">
    <property type="entry name" value="MoaC_B"/>
    <property type="match status" value="1"/>
</dbReference>
<dbReference type="AlphaFoldDB" id="A0A8J6P598"/>
<dbReference type="CDD" id="cd01420">
    <property type="entry name" value="MoaC_PE"/>
    <property type="match status" value="1"/>
</dbReference>
<dbReference type="InterPro" id="IPR047594">
    <property type="entry name" value="MoaC_bact/euk"/>
</dbReference>
<reference evidence="9 10" key="1">
    <citation type="submission" date="2020-08" db="EMBL/GenBank/DDBJ databases">
        <title>Bridging the membrane lipid divide: bacteria of the FCB group superphylum have the potential to synthesize archaeal ether lipids.</title>
        <authorList>
            <person name="Villanueva L."/>
            <person name="Von Meijenfeldt F.A.B."/>
            <person name="Westbye A.B."/>
            <person name="Yadav S."/>
            <person name="Hopmans E.C."/>
            <person name="Dutilh B.E."/>
            <person name="Sinninghe Damste J.S."/>
        </authorList>
    </citation>
    <scope>NUCLEOTIDE SEQUENCE [LARGE SCALE GENOMIC DNA]</scope>
    <source>
        <strain evidence="9">NIOZ-UU17</strain>
    </source>
</reference>
<dbReference type="SUPFAM" id="SSF55040">
    <property type="entry name" value="Molybdenum cofactor biosynthesis protein C, MoaC"/>
    <property type="match status" value="1"/>
</dbReference>
<organism evidence="9 10">
    <name type="scientific">Candidatus Desulfatibia vada</name>
    <dbReference type="NCBI Taxonomy" id="2841696"/>
    <lineage>
        <taxon>Bacteria</taxon>
        <taxon>Pseudomonadati</taxon>
        <taxon>Thermodesulfobacteriota</taxon>
        <taxon>Desulfobacteria</taxon>
        <taxon>Desulfobacterales</taxon>
        <taxon>Desulfobacterales incertae sedis</taxon>
        <taxon>Candidatus Desulfatibia</taxon>
    </lineage>
</organism>
<evidence type="ECO:0000256" key="3">
    <source>
        <dbReference type="ARBA" id="ARBA00012575"/>
    </source>
</evidence>
<dbReference type="InterPro" id="IPR050105">
    <property type="entry name" value="MoCo_biosynth_MoaA/MoaC"/>
</dbReference>
<evidence type="ECO:0000256" key="2">
    <source>
        <dbReference type="ARBA" id="ARBA00005046"/>
    </source>
</evidence>
<dbReference type="InterPro" id="IPR023045">
    <property type="entry name" value="MoaC"/>
</dbReference>
<evidence type="ECO:0000256" key="7">
    <source>
        <dbReference type="HAMAP-Rule" id="MF_01224"/>
    </source>
</evidence>
<feature type="binding site" evidence="7">
    <location>
        <begin position="113"/>
        <end position="114"/>
    </location>
    <ligand>
        <name>substrate</name>
    </ligand>
</feature>
<evidence type="ECO:0000256" key="5">
    <source>
        <dbReference type="ARBA" id="ARBA00023239"/>
    </source>
</evidence>